<proteinExistence type="predicted"/>
<sequence length="55" mass="5566">MLGARRARQIRSGAPVVVARRSLLLVGTAVVAFGVAVVVVLMVGSAGVDLPGSQH</sequence>
<keyword evidence="1" id="KW-0472">Membrane</keyword>
<accession>A0A6J4Q024</accession>
<dbReference type="EMBL" id="CADCUS010000475">
    <property type="protein sequence ID" value="CAA9430588.1"/>
    <property type="molecule type" value="Genomic_DNA"/>
</dbReference>
<organism evidence="2">
    <name type="scientific">uncultured Pseudonocardia sp</name>
    <dbReference type="NCBI Taxonomy" id="211455"/>
    <lineage>
        <taxon>Bacteria</taxon>
        <taxon>Bacillati</taxon>
        <taxon>Actinomycetota</taxon>
        <taxon>Actinomycetes</taxon>
        <taxon>Pseudonocardiales</taxon>
        <taxon>Pseudonocardiaceae</taxon>
        <taxon>Pseudonocardia</taxon>
        <taxon>environmental samples</taxon>
    </lineage>
</organism>
<keyword evidence="1" id="KW-1133">Transmembrane helix</keyword>
<evidence type="ECO:0000313" key="2">
    <source>
        <dbReference type="EMBL" id="CAA9430588.1"/>
    </source>
</evidence>
<feature type="transmembrane region" description="Helical" evidence="1">
    <location>
        <begin position="21"/>
        <end position="43"/>
    </location>
</feature>
<gene>
    <name evidence="2" type="ORF">AVDCRST_MAG66-3268</name>
</gene>
<keyword evidence="1" id="KW-0812">Transmembrane</keyword>
<dbReference type="AlphaFoldDB" id="A0A6J4Q024"/>
<name>A0A6J4Q024_9PSEU</name>
<evidence type="ECO:0000256" key="1">
    <source>
        <dbReference type="SAM" id="Phobius"/>
    </source>
</evidence>
<protein>
    <submittedName>
        <fullName evidence="2">Uncharacterized protein</fullName>
    </submittedName>
</protein>
<reference evidence="2" key="1">
    <citation type="submission" date="2020-02" db="EMBL/GenBank/DDBJ databases">
        <authorList>
            <person name="Meier V. D."/>
        </authorList>
    </citation>
    <scope>NUCLEOTIDE SEQUENCE</scope>
    <source>
        <strain evidence="2">AVDCRST_MAG66</strain>
    </source>
</reference>